<dbReference type="EMBL" id="UAUX01000009">
    <property type="protein sequence ID" value="SPZ98972.1"/>
    <property type="molecule type" value="Genomic_DNA"/>
</dbReference>
<sequence>MSNKGEIRRQIANKEREKASKEAQLTDLKEDLRRLKRRFEKIGYSRRRF</sequence>
<dbReference type="AlphaFoldDB" id="A0A2X2JYP3"/>
<accession>A0A2X2JYP3</accession>
<evidence type="ECO:0000256" key="1">
    <source>
        <dbReference type="SAM" id="MobiDB-lite"/>
    </source>
</evidence>
<organism evidence="2 3">
    <name type="scientific">Staphylococcus aureus</name>
    <dbReference type="NCBI Taxonomy" id="1280"/>
    <lineage>
        <taxon>Bacteria</taxon>
        <taxon>Bacillati</taxon>
        <taxon>Bacillota</taxon>
        <taxon>Bacilli</taxon>
        <taxon>Bacillales</taxon>
        <taxon>Staphylococcaceae</taxon>
        <taxon>Staphylococcus</taxon>
    </lineage>
</organism>
<feature type="region of interest" description="Disordered" evidence="1">
    <location>
        <begin position="1"/>
        <end position="23"/>
    </location>
</feature>
<proteinExistence type="predicted"/>
<feature type="compositionally biased region" description="Basic and acidic residues" evidence="1">
    <location>
        <begin position="1"/>
        <end position="21"/>
    </location>
</feature>
<gene>
    <name evidence="2" type="ORF">NCTC7878_02375</name>
</gene>
<name>A0A2X2JYP3_STAAU</name>
<evidence type="ECO:0000313" key="2">
    <source>
        <dbReference type="EMBL" id="SPZ98972.1"/>
    </source>
</evidence>
<dbReference type="Proteomes" id="UP000249913">
    <property type="component" value="Unassembled WGS sequence"/>
</dbReference>
<reference evidence="2 3" key="1">
    <citation type="submission" date="2018-06" db="EMBL/GenBank/DDBJ databases">
        <authorList>
            <consortium name="Pathogen Informatics"/>
            <person name="Doyle S."/>
        </authorList>
    </citation>
    <scope>NUCLEOTIDE SEQUENCE [LARGE SCALE GENOMIC DNA]</scope>
    <source>
        <strain evidence="2 3">NCTC7878</strain>
    </source>
</reference>
<evidence type="ECO:0000313" key="3">
    <source>
        <dbReference type="Proteomes" id="UP000249913"/>
    </source>
</evidence>
<protein>
    <submittedName>
        <fullName evidence="2">Uncharacterized protein</fullName>
    </submittedName>
</protein>